<gene>
    <name evidence="2" type="ORF">HHL14_05135</name>
</gene>
<sequence length="90" mass="9328">MTNPQSLEGGTVYLEGAVCYLFGGTGSFMLLGINHHLLLMAVVKPDLIGTAIRSAPAALVMEGVNGGLQDTAGFAFMFGKIKCGDLHVDG</sequence>
<keyword evidence="1" id="KW-1133">Transmembrane helix</keyword>
<evidence type="ECO:0000256" key="1">
    <source>
        <dbReference type="SAM" id="Phobius"/>
    </source>
</evidence>
<organism evidence="2 3">
    <name type="scientific">Paraburkholderia antibiotica</name>
    <dbReference type="NCBI Taxonomy" id="2728839"/>
    <lineage>
        <taxon>Bacteria</taxon>
        <taxon>Pseudomonadati</taxon>
        <taxon>Pseudomonadota</taxon>
        <taxon>Betaproteobacteria</taxon>
        <taxon>Burkholderiales</taxon>
        <taxon>Burkholderiaceae</taxon>
        <taxon>Paraburkholderia</taxon>
    </lineage>
</organism>
<evidence type="ECO:0000313" key="3">
    <source>
        <dbReference type="Proteomes" id="UP000583127"/>
    </source>
</evidence>
<evidence type="ECO:0000313" key="2">
    <source>
        <dbReference type="EMBL" id="NML30213.1"/>
    </source>
</evidence>
<dbReference type="EMBL" id="JABBFZ010000002">
    <property type="protein sequence ID" value="NML30213.1"/>
    <property type="molecule type" value="Genomic_DNA"/>
</dbReference>
<proteinExistence type="predicted"/>
<dbReference type="Proteomes" id="UP000583127">
    <property type="component" value="Unassembled WGS sequence"/>
</dbReference>
<reference evidence="2 3" key="1">
    <citation type="submission" date="2020-04" db="EMBL/GenBank/DDBJ databases">
        <title>Paraburkholderia sp. G-4-1-8 isolated from soil.</title>
        <authorList>
            <person name="Dahal R.H."/>
        </authorList>
    </citation>
    <scope>NUCLEOTIDE SEQUENCE [LARGE SCALE GENOMIC DNA]</scope>
    <source>
        <strain evidence="2 3">G-4-1-8</strain>
    </source>
</reference>
<dbReference type="AlphaFoldDB" id="A0A7X9X2G8"/>
<keyword evidence="1" id="KW-0472">Membrane</keyword>
<accession>A0A7X9X2G8</accession>
<keyword evidence="1" id="KW-0812">Transmembrane</keyword>
<keyword evidence="3" id="KW-1185">Reference proteome</keyword>
<dbReference type="RefSeq" id="WP_169496494.1">
    <property type="nucleotide sequence ID" value="NZ_JABBFZ010000002.1"/>
</dbReference>
<name>A0A7X9X2G8_9BURK</name>
<feature type="transmembrane region" description="Helical" evidence="1">
    <location>
        <begin position="12"/>
        <end position="31"/>
    </location>
</feature>
<comment type="caution">
    <text evidence="2">The sequence shown here is derived from an EMBL/GenBank/DDBJ whole genome shotgun (WGS) entry which is preliminary data.</text>
</comment>
<protein>
    <submittedName>
        <fullName evidence="2">Uncharacterized protein</fullName>
    </submittedName>
</protein>